<organism evidence="1 2">
    <name type="scientific">Methylocapsa polymorpha</name>
    <dbReference type="NCBI Taxonomy" id="3080828"/>
    <lineage>
        <taxon>Bacteria</taxon>
        <taxon>Pseudomonadati</taxon>
        <taxon>Pseudomonadota</taxon>
        <taxon>Alphaproteobacteria</taxon>
        <taxon>Hyphomicrobiales</taxon>
        <taxon>Beijerinckiaceae</taxon>
        <taxon>Methylocapsa</taxon>
    </lineage>
</organism>
<dbReference type="EMBL" id="CP136862">
    <property type="protein sequence ID" value="WOJ89830.1"/>
    <property type="molecule type" value="Genomic_DNA"/>
</dbReference>
<accession>A0ABZ0HSD5</accession>
<evidence type="ECO:0000313" key="1">
    <source>
        <dbReference type="EMBL" id="WOJ89830.1"/>
    </source>
</evidence>
<name>A0ABZ0HSD5_9HYPH</name>
<sequence length="103" mass="12238">MQKPDIEDYLDLFNRYGKDFGAAYLEPEDERFRFLFDQLCRLLAQPSDFNLTLPEPFRTTAHRYLAGDEATVTHMRVVENRHFMLSDLFDYMRLRQRLGRGAG</sequence>
<gene>
    <name evidence="1" type="ORF">RZS28_00505</name>
</gene>
<protein>
    <submittedName>
        <fullName evidence="1">Uncharacterized protein</fullName>
    </submittedName>
</protein>
<evidence type="ECO:0000313" key="2">
    <source>
        <dbReference type="Proteomes" id="UP001626536"/>
    </source>
</evidence>
<dbReference type="RefSeq" id="WP_407339276.1">
    <property type="nucleotide sequence ID" value="NZ_CP136862.1"/>
</dbReference>
<proteinExistence type="predicted"/>
<dbReference type="Proteomes" id="UP001626536">
    <property type="component" value="Chromosome"/>
</dbReference>
<keyword evidence="2" id="KW-1185">Reference proteome</keyword>
<reference evidence="1 2" key="1">
    <citation type="submission" date="2023-10" db="EMBL/GenBank/DDBJ databases">
        <title>Novel methanotroph of the genus Methylocapsa from a subarctic wetland.</title>
        <authorList>
            <person name="Belova S.E."/>
            <person name="Oshkin I.Y."/>
            <person name="Miroshnikov K."/>
            <person name="Dedysh S.N."/>
        </authorList>
    </citation>
    <scope>NUCLEOTIDE SEQUENCE [LARGE SCALE GENOMIC DNA]</scope>
    <source>
        <strain evidence="1 2">RX1</strain>
    </source>
</reference>